<feature type="transmembrane region" description="Helical" evidence="7">
    <location>
        <begin position="187"/>
        <end position="210"/>
    </location>
</feature>
<keyword evidence="6 7" id="KW-0472">Membrane</keyword>
<dbReference type="RefSeq" id="WP_126704256.1">
    <property type="nucleotide sequence ID" value="NZ_CP034593.1"/>
</dbReference>
<dbReference type="Pfam" id="PF00528">
    <property type="entry name" value="BPD_transp_1"/>
    <property type="match status" value="1"/>
</dbReference>
<keyword evidence="11" id="KW-1185">Reference proteome</keyword>
<dbReference type="CDD" id="cd06261">
    <property type="entry name" value="TM_PBP2"/>
    <property type="match status" value="1"/>
</dbReference>
<evidence type="ECO:0000256" key="2">
    <source>
        <dbReference type="ARBA" id="ARBA00022448"/>
    </source>
</evidence>
<name>A0A3Q9G2H7_9ACTO</name>
<keyword evidence="5 7" id="KW-1133">Transmembrane helix</keyword>
<dbReference type="Proteomes" id="UP000280344">
    <property type="component" value="Chromosome"/>
</dbReference>
<organism evidence="10 11">
    <name type="scientific">Flaviflexus ciconiae</name>
    <dbReference type="NCBI Taxonomy" id="2496867"/>
    <lineage>
        <taxon>Bacteria</taxon>
        <taxon>Bacillati</taxon>
        <taxon>Actinomycetota</taxon>
        <taxon>Actinomycetes</taxon>
        <taxon>Actinomycetales</taxon>
        <taxon>Actinomycetaceae</taxon>
        <taxon>Flaviflexus</taxon>
    </lineage>
</organism>
<keyword evidence="3" id="KW-1003">Cell membrane</keyword>
<dbReference type="PANTHER" id="PTHR43744:SF4">
    <property type="entry name" value="OSMOPROTECTIVE COMPOUNDS UPTAKE PERMEASE PROTEIN GGTD"/>
    <property type="match status" value="1"/>
</dbReference>
<keyword evidence="2 7" id="KW-0813">Transport</keyword>
<dbReference type="GO" id="GO:0005886">
    <property type="term" value="C:plasma membrane"/>
    <property type="evidence" value="ECO:0007669"/>
    <property type="project" value="UniProtKB-SubCell"/>
</dbReference>
<dbReference type="InterPro" id="IPR035906">
    <property type="entry name" value="MetI-like_sf"/>
</dbReference>
<evidence type="ECO:0000313" key="11">
    <source>
        <dbReference type="Proteomes" id="UP000280344"/>
    </source>
</evidence>
<evidence type="ECO:0000256" key="1">
    <source>
        <dbReference type="ARBA" id="ARBA00004651"/>
    </source>
</evidence>
<evidence type="ECO:0000256" key="4">
    <source>
        <dbReference type="ARBA" id="ARBA00022692"/>
    </source>
</evidence>
<gene>
    <name evidence="10" type="ORF">EJ997_09025</name>
</gene>
<dbReference type="GO" id="GO:0055085">
    <property type="term" value="P:transmembrane transport"/>
    <property type="evidence" value="ECO:0007669"/>
    <property type="project" value="InterPro"/>
</dbReference>
<dbReference type="SUPFAM" id="SSF161098">
    <property type="entry name" value="MetI-like"/>
    <property type="match status" value="1"/>
</dbReference>
<dbReference type="PROSITE" id="PS50928">
    <property type="entry name" value="ABC_TM1"/>
    <property type="match status" value="1"/>
</dbReference>
<dbReference type="Gene3D" id="1.10.3720.10">
    <property type="entry name" value="MetI-like"/>
    <property type="match status" value="1"/>
</dbReference>
<protein>
    <submittedName>
        <fullName evidence="10">Carbohydrate ABC transporter permease</fullName>
    </submittedName>
</protein>
<dbReference type="KEGG" id="flh:EJ997_09025"/>
<reference evidence="10 11" key="1">
    <citation type="submission" date="2018-12" db="EMBL/GenBank/DDBJ databases">
        <title>Complete genome sequence of Flaviflexus sp. H23T48.</title>
        <authorList>
            <person name="Bae J.-W."/>
            <person name="Lee J.-Y."/>
        </authorList>
    </citation>
    <scope>NUCLEOTIDE SEQUENCE [LARGE SCALE GENOMIC DNA]</scope>
    <source>
        <strain evidence="10 11">H23T48</strain>
    </source>
</reference>
<feature type="region of interest" description="Disordered" evidence="8">
    <location>
        <begin position="1"/>
        <end position="34"/>
    </location>
</feature>
<feature type="transmembrane region" description="Helical" evidence="7">
    <location>
        <begin position="48"/>
        <end position="70"/>
    </location>
</feature>
<dbReference type="InterPro" id="IPR000515">
    <property type="entry name" value="MetI-like"/>
</dbReference>
<dbReference type="AlphaFoldDB" id="A0A3Q9G2H7"/>
<evidence type="ECO:0000256" key="8">
    <source>
        <dbReference type="SAM" id="MobiDB-lite"/>
    </source>
</evidence>
<feature type="transmembrane region" description="Helical" evidence="7">
    <location>
        <begin position="290"/>
        <end position="309"/>
    </location>
</feature>
<feature type="transmembrane region" description="Helical" evidence="7">
    <location>
        <begin position="154"/>
        <end position="175"/>
    </location>
</feature>
<feature type="transmembrane region" description="Helical" evidence="7">
    <location>
        <begin position="119"/>
        <end position="147"/>
    </location>
</feature>
<dbReference type="EMBL" id="CP034593">
    <property type="protein sequence ID" value="AZQ77453.1"/>
    <property type="molecule type" value="Genomic_DNA"/>
</dbReference>
<evidence type="ECO:0000256" key="7">
    <source>
        <dbReference type="RuleBase" id="RU363032"/>
    </source>
</evidence>
<evidence type="ECO:0000313" key="10">
    <source>
        <dbReference type="EMBL" id="AZQ77453.1"/>
    </source>
</evidence>
<comment type="subcellular location">
    <subcellularLocation>
        <location evidence="1 7">Cell membrane</location>
        <topology evidence="1 7">Multi-pass membrane protein</topology>
    </subcellularLocation>
</comment>
<keyword evidence="4 7" id="KW-0812">Transmembrane</keyword>
<feature type="transmembrane region" description="Helical" evidence="7">
    <location>
        <begin position="231"/>
        <end position="254"/>
    </location>
</feature>
<feature type="domain" description="ABC transmembrane type-1" evidence="9">
    <location>
        <begin position="119"/>
        <end position="309"/>
    </location>
</feature>
<accession>A0A3Q9G2H7</accession>
<sequence>MSTSNIEHVAQELSAEGEDRDTEKRVKRRRSGKVYRAGERKKTVGGRIVALFNNSIVNIILVIVAVMWLVPTVGLFVASFRSSQANSATGWWTVFQDVHQLTVENYSSLLGNDAMMQSLLNTIIIVVPSTLLVVAFGAMAGYALAWIDFPGRDWVLIGVVALMAVPLQVAFIPLARLFGNIGIFGTYAAVIIFHVSFGLPFAVFLLRNYFTNISPELLEAARIDGASEMRIFLRVALPLGMPAIASLAIFQFLWSWNDMLVALIFAGPGSQPITVAIQSQLRQFSSNMDILSAGAFVSMVIPLLVYFAFQKYFVNALMAGSSK</sequence>
<dbReference type="OrthoDB" id="9794684at2"/>
<comment type="similarity">
    <text evidence="7">Belongs to the binding-protein-dependent transport system permease family.</text>
</comment>
<dbReference type="PANTHER" id="PTHR43744">
    <property type="entry name" value="ABC TRANSPORTER PERMEASE PROTEIN MG189-RELATED-RELATED"/>
    <property type="match status" value="1"/>
</dbReference>
<evidence type="ECO:0000256" key="6">
    <source>
        <dbReference type="ARBA" id="ARBA00023136"/>
    </source>
</evidence>
<evidence type="ECO:0000256" key="5">
    <source>
        <dbReference type="ARBA" id="ARBA00022989"/>
    </source>
</evidence>
<proteinExistence type="inferred from homology"/>
<evidence type="ECO:0000256" key="3">
    <source>
        <dbReference type="ARBA" id="ARBA00022475"/>
    </source>
</evidence>
<evidence type="ECO:0000259" key="9">
    <source>
        <dbReference type="PROSITE" id="PS50928"/>
    </source>
</evidence>